<dbReference type="RefSeq" id="XP_033574108.1">
    <property type="nucleotide sequence ID" value="XM_033720462.1"/>
</dbReference>
<gene>
    <name evidence="5 7" type="ORF">BDZ99DRAFT_465072</name>
</gene>
<accession>A0A6A6YGK9</accession>
<dbReference type="GO" id="GO:0006508">
    <property type="term" value="P:proteolysis"/>
    <property type="evidence" value="ECO:0007669"/>
    <property type="project" value="InterPro"/>
</dbReference>
<feature type="domain" description="CPAF-like PDZ" evidence="4">
    <location>
        <begin position="162"/>
        <end position="277"/>
    </location>
</feature>
<name>A0A6A6YGK9_9PEZI</name>
<dbReference type="Gene3D" id="3.90.226.10">
    <property type="entry name" value="2-enoyl-CoA Hydratase, Chain A, domain 1"/>
    <property type="match status" value="1"/>
</dbReference>
<dbReference type="PANTHER" id="PTHR37049">
    <property type="entry name" value="PEPTIDASE S41 FAMILY PROTEIN"/>
    <property type="match status" value="1"/>
</dbReference>
<dbReference type="Proteomes" id="UP000504636">
    <property type="component" value="Unplaced"/>
</dbReference>
<evidence type="ECO:0000256" key="1">
    <source>
        <dbReference type="SAM" id="MobiDB-lite"/>
    </source>
</evidence>
<sequence>MLFDLFLLSGFVLTGGFLVAAQDEPCATVSALSASFLADYPQATAAYVPAEDAVACLKSVPIQKDEDKALLNEILLYLSWQSNTAYIADPPAGYTEERLDIIGNLKAIYKKLDGDGYDDEYTFQLDLSTTITEAYDFHLYFIADILGIFIFSRGNLFGGGDELSLTSLSSDGKALPELYNVYDIIKERTDDFKASPITEINNKTATEYLNDWAKTYTYHDKDARYERNFYNQAGASIGQPVDSFASGSYPDGASTFITFDNGTSVEFPNYAKINADMSNVASGEEFFSAFCNQGPPSPSSKVKREPTLVSRADPTATGYPDAVLLHSEGVIGGYYLGGQGYDDVAVLGIPSFGPESDKGGPEFQDVVYQFFADATAKGKKRLVIDTRANGGGRVFLGFDLFKQLFPTLEPWGATRYRASEAFDVVGQALSKQLEGYTYEQAIADFNAKGLDSLLAAAWSSIFNYKVPMTVDGQNFSSWKDMFGPNVFNNDNFTDLQRYNFNNFFSDDLTLDVSGYRTRANKLGPQPFQPENIVILQDGGCGSTCAIFAELMKAQGHVQQVVIGGQPKTGPMQGVAGSKGAQVLNFLEVFKQASSAYKFLTDDQDKINGTELGALVQAQRPLMRAGYSADGSPFAAVNLRDNIREGDNSNTPLEFVYEAADCKLFYTPDLFGDVTEVWKAAVDARWANGKGCVEGSTGDKSSISGGLTLPAANPKGPQTGVASRRDSAMALVIAMAMSALVFVL</sequence>
<dbReference type="SUPFAM" id="SSF52096">
    <property type="entry name" value="ClpP/crotonase"/>
    <property type="match status" value="1"/>
</dbReference>
<dbReference type="GO" id="GO:0008236">
    <property type="term" value="F:serine-type peptidase activity"/>
    <property type="evidence" value="ECO:0007669"/>
    <property type="project" value="InterPro"/>
</dbReference>
<dbReference type="EMBL" id="MU003705">
    <property type="protein sequence ID" value="KAF2807144.1"/>
    <property type="molecule type" value="Genomic_DNA"/>
</dbReference>
<evidence type="ECO:0000259" key="3">
    <source>
        <dbReference type="Pfam" id="PF03572"/>
    </source>
</evidence>
<protein>
    <recommendedName>
        <fullName evidence="8">Tail specific protease domain-containing protein</fullName>
    </recommendedName>
</protein>
<dbReference type="InterPro" id="IPR005151">
    <property type="entry name" value="Tail-specific_protease"/>
</dbReference>
<proteinExistence type="predicted"/>
<evidence type="ECO:0000313" key="6">
    <source>
        <dbReference type="Proteomes" id="UP000504636"/>
    </source>
</evidence>
<reference evidence="7" key="3">
    <citation type="submission" date="2025-04" db="UniProtKB">
        <authorList>
            <consortium name="RefSeq"/>
        </authorList>
    </citation>
    <scope>IDENTIFICATION</scope>
    <source>
        <strain evidence="7">CBS 304.34</strain>
    </source>
</reference>
<feature type="domain" description="Tail specific protease" evidence="3">
    <location>
        <begin position="343"/>
        <end position="565"/>
    </location>
</feature>
<dbReference type="OrthoDB" id="27214at2759"/>
<keyword evidence="6" id="KW-1185">Reference proteome</keyword>
<evidence type="ECO:0000256" key="2">
    <source>
        <dbReference type="SAM" id="SignalP"/>
    </source>
</evidence>
<evidence type="ECO:0000259" key="4">
    <source>
        <dbReference type="Pfam" id="PF23658"/>
    </source>
</evidence>
<dbReference type="InterPro" id="IPR056186">
    <property type="entry name" value="PDZ_CPAF-rel"/>
</dbReference>
<feature type="chain" id="PRO_5044629086" description="Tail specific protease domain-containing protein" evidence="2">
    <location>
        <begin position="17"/>
        <end position="743"/>
    </location>
</feature>
<evidence type="ECO:0000313" key="7">
    <source>
        <dbReference type="RefSeq" id="XP_033574108.1"/>
    </source>
</evidence>
<dbReference type="Pfam" id="PF23658">
    <property type="entry name" value="PDZ_CPAF_rel"/>
    <property type="match status" value="1"/>
</dbReference>
<evidence type="ECO:0000313" key="5">
    <source>
        <dbReference type="EMBL" id="KAF2807144.1"/>
    </source>
</evidence>
<dbReference type="AlphaFoldDB" id="A0A6A6YGK9"/>
<dbReference type="PANTHER" id="PTHR37049:SF4">
    <property type="entry name" value="RHODANESE DOMAIN-CONTAINING PROTEIN"/>
    <property type="match status" value="1"/>
</dbReference>
<keyword evidence="2" id="KW-0732">Signal</keyword>
<dbReference type="InterPro" id="IPR052766">
    <property type="entry name" value="S41A_metabolite_peptidase"/>
</dbReference>
<feature type="region of interest" description="Disordered" evidence="1">
    <location>
        <begin position="294"/>
        <end position="314"/>
    </location>
</feature>
<evidence type="ECO:0008006" key="8">
    <source>
        <dbReference type="Google" id="ProtNLM"/>
    </source>
</evidence>
<dbReference type="Pfam" id="PF03572">
    <property type="entry name" value="Peptidase_S41"/>
    <property type="match status" value="1"/>
</dbReference>
<dbReference type="InterPro" id="IPR029045">
    <property type="entry name" value="ClpP/crotonase-like_dom_sf"/>
</dbReference>
<reference evidence="7" key="2">
    <citation type="submission" date="2020-04" db="EMBL/GenBank/DDBJ databases">
        <authorList>
            <consortium name="NCBI Genome Project"/>
        </authorList>
    </citation>
    <scope>NUCLEOTIDE SEQUENCE</scope>
    <source>
        <strain evidence="7">CBS 304.34</strain>
    </source>
</reference>
<feature type="region of interest" description="Disordered" evidence="1">
    <location>
        <begin position="692"/>
        <end position="720"/>
    </location>
</feature>
<organism evidence="5">
    <name type="scientific">Mytilinidion resinicola</name>
    <dbReference type="NCBI Taxonomy" id="574789"/>
    <lineage>
        <taxon>Eukaryota</taxon>
        <taxon>Fungi</taxon>
        <taxon>Dikarya</taxon>
        <taxon>Ascomycota</taxon>
        <taxon>Pezizomycotina</taxon>
        <taxon>Dothideomycetes</taxon>
        <taxon>Pleosporomycetidae</taxon>
        <taxon>Mytilinidiales</taxon>
        <taxon>Mytilinidiaceae</taxon>
        <taxon>Mytilinidion</taxon>
    </lineage>
</organism>
<dbReference type="GeneID" id="54461355"/>
<reference evidence="5 7" key="1">
    <citation type="journal article" date="2020" name="Stud. Mycol.">
        <title>101 Dothideomycetes genomes: a test case for predicting lifestyles and emergence of pathogens.</title>
        <authorList>
            <person name="Haridas S."/>
            <person name="Albert R."/>
            <person name="Binder M."/>
            <person name="Bloem J."/>
            <person name="Labutti K."/>
            <person name="Salamov A."/>
            <person name="Andreopoulos B."/>
            <person name="Baker S."/>
            <person name="Barry K."/>
            <person name="Bills G."/>
            <person name="Bluhm B."/>
            <person name="Cannon C."/>
            <person name="Castanera R."/>
            <person name="Culley D."/>
            <person name="Daum C."/>
            <person name="Ezra D."/>
            <person name="Gonzalez J."/>
            <person name="Henrissat B."/>
            <person name="Kuo A."/>
            <person name="Liang C."/>
            <person name="Lipzen A."/>
            <person name="Lutzoni F."/>
            <person name="Magnuson J."/>
            <person name="Mondo S."/>
            <person name="Nolan M."/>
            <person name="Ohm R."/>
            <person name="Pangilinan J."/>
            <person name="Park H.-J."/>
            <person name="Ramirez L."/>
            <person name="Alfaro M."/>
            <person name="Sun H."/>
            <person name="Tritt A."/>
            <person name="Yoshinaga Y."/>
            <person name="Zwiers L.-H."/>
            <person name="Turgeon B."/>
            <person name="Goodwin S."/>
            <person name="Spatafora J."/>
            <person name="Crous P."/>
            <person name="Grigoriev I."/>
        </authorList>
    </citation>
    <scope>NUCLEOTIDE SEQUENCE</scope>
    <source>
        <strain evidence="5 7">CBS 304.34</strain>
    </source>
</reference>
<feature type="signal peptide" evidence="2">
    <location>
        <begin position="1"/>
        <end position="16"/>
    </location>
</feature>